<evidence type="ECO:0000313" key="1">
    <source>
        <dbReference type="EMBL" id="KGA94176.1"/>
    </source>
</evidence>
<protein>
    <submittedName>
        <fullName evidence="1">Uncharacterized protein</fullName>
    </submittedName>
</protein>
<dbReference type="OrthoDB" id="8230134at2"/>
<reference evidence="1 2" key="1">
    <citation type="submission" date="2014-06" db="EMBL/GenBank/DDBJ databases">
        <title>Draft genome sequence of iron oxidizing acidophile Leptospirillum ferriphilum DSM14647.</title>
        <authorList>
            <person name="Cardenas J.P."/>
            <person name="Lazcano M."/>
            <person name="Ossandon F.J."/>
            <person name="Corbett M."/>
            <person name="Holmes D.S."/>
            <person name="Watkin E."/>
        </authorList>
    </citation>
    <scope>NUCLEOTIDE SEQUENCE [LARGE SCALE GENOMIC DNA]</scope>
    <source>
        <strain evidence="1 2">DSM 14647</strain>
    </source>
</reference>
<comment type="caution">
    <text evidence="1">The sequence shown here is derived from an EMBL/GenBank/DDBJ whole genome shotgun (WGS) entry which is preliminary data.</text>
</comment>
<dbReference type="EMBL" id="JPGK01000004">
    <property type="protein sequence ID" value="KGA94176.1"/>
    <property type="molecule type" value="Genomic_DNA"/>
</dbReference>
<organism evidence="1 2">
    <name type="scientific">Leptospirillum ferriphilum</name>
    <dbReference type="NCBI Taxonomy" id="178606"/>
    <lineage>
        <taxon>Bacteria</taxon>
        <taxon>Pseudomonadati</taxon>
        <taxon>Nitrospirota</taxon>
        <taxon>Nitrospiria</taxon>
        <taxon>Nitrospirales</taxon>
        <taxon>Nitrospiraceae</taxon>
        <taxon>Leptospirillum</taxon>
    </lineage>
</organism>
<dbReference type="RefSeq" id="WP_036082106.1">
    <property type="nucleotide sequence ID" value="NZ_JPGK01000004.1"/>
</dbReference>
<sequence>MKNSTNPPQLRAKWLKQMGNPQIHSVWGQLWKMIYSDLNSRTIGSITDSAPDCPLNNPMVRRLVTEGYAPLQALGIRRLWSERKDDISVRRIILDMKQNIAVFTRENYLAWSGLPYNIPRLSDEELSRIPVNPLPGSAFVSPDSPLMILMRTSQAHDQFDRLSKTSPESRKASDHIPKRLFEILENHIQSSGIDKVIGWSHQYVAHAGDPDHPAWKDLNPTWSDIESSQRALAQAAQIVSGMVLNGPASAQLVPTAQYDRFEYLENVVDRETLQKAHEKRAELEDDRNSWIMGDLLGVIGW</sequence>
<dbReference type="PATRIC" id="fig|178606.4.peg.1337"/>
<gene>
    <name evidence="1" type="ORF">LptCag_0802</name>
</gene>
<dbReference type="Proteomes" id="UP000029452">
    <property type="component" value="Unassembled WGS sequence"/>
</dbReference>
<evidence type="ECO:0000313" key="2">
    <source>
        <dbReference type="Proteomes" id="UP000029452"/>
    </source>
</evidence>
<dbReference type="AlphaFoldDB" id="A0A094YLS3"/>
<accession>A0A094YLS3</accession>
<name>A0A094YLS3_9BACT</name>
<proteinExistence type="predicted"/>